<evidence type="ECO:0000313" key="3">
    <source>
        <dbReference type="EMBL" id="RUT32955.1"/>
    </source>
</evidence>
<reference evidence="3 4" key="1">
    <citation type="journal article" date="2016" name="Int. J. Syst. Evol. Microbiol.">
        <title>Arsenicitalea aurantiaca gen. nov., sp. nov., a new member of the family Hyphomicrobiaceae, isolated from high-arsenic sediment.</title>
        <authorList>
            <person name="Mu Y."/>
            <person name="Zhou L."/>
            <person name="Zeng X.C."/>
            <person name="Liu L."/>
            <person name="Pan Y."/>
            <person name="Chen X."/>
            <person name="Wang J."/>
            <person name="Li S."/>
            <person name="Li W.J."/>
            <person name="Wang Y."/>
        </authorList>
    </citation>
    <scope>NUCLEOTIDE SEQUENCE [LARGE SCALE GENOMIC DNA]</scope>
    <source>
        <strain evidence="3 4">42-50</strain>
    </source>
</reference>
<dbReference type="InterPro" id="IPR002347">
    <property type="entry name" value="SDR_fam"/>
</dbReference>
<dbReference type="OrthoDB" id="9812986at2"/>
<dbReference type="EMBL" id="RZNJ01000002">
    <property type="protein sequence ID" value="RUT32955.1"/>
    <property type="molecule type" value="Genomic_DNA"/>
</dbReference>
<name>A0A433XFU3_9HYPH</name>
<dbReference type="AlphaFoldDB" id="A0A433XFU3"/>
<dbReference type="SUPFAM" id="SSF51735">
    <property type="entry name" value="NAD(P)-binding Rossmann-fold domains"/>
    <property type="match status" value="1"/>
</dbReference>
<dbReference type="PANTHER" id="PTHR24321">
    <property type="entry name" value="DEHYDROGENASES, SHORT CHAIN"/>
    <property type="match status" value="1"/>
</dbReference>
<dbReference type="PANTHER" id="PTHR24321:SF8">
    <property type="entry name" value="ESTRADIOL 17-BETA-DEHYDROGENASE 8-RELATED"/>
    <property type="match status" value="1"/>
</dbReference>
<dbReference type="FunFam" id="3.40.50.720:FF:000084">
    <property type="entry name" value="Short-chain dehydrogenase reductase"/>
    <property type="match status" value="1"/>
</dbReference>
<evidence type="ECO:0000256" key="2">
    <source>
        <dbReference type="ARBA" id="ARBA00023002"/>
    </source>
</evidence>
<keyword evidence="4" id="KW-1185">Reference proteome</keyword>
<sequence>MEMDGKFAAITGAGSGLGEAAAVKLAQQGADIALIGRTEKELRQVAERIEAMGRRALVVTADVADEKAMRSGLKAISDEFGRIDFLFANAGVNGVWAPLDELPYEEWNRTMSINLGGTFLTIHTALPLMMKHGGSILITSSINGTRTFTTAGASAYATTKAGQLALGQMAAIELAKYKIRVNVICPGAIGTEISDNTDQRNVEKAAVAAEYPDGEIPLTAGTPGTSEDVANLVAFFASDRSRHITGTPVWIDGGQSLLV</sequence>
<evidence type="ECO:0000313" key="4">
    <source>
        <dbReference type="Proteomes" id="UP000281547"/>
    </source>
</evidence>
<protein>
    <submittedName>
        <fullName evidence="3">SDR family oxidoreductase</fullName>
    </submittedName>
</protein>
<dbReference type="NCBIfam" id="NF004203">
    <property type="entry name" value="PRK05653.2-4"/>
    <property type="match status" value="1"/>
</dbReference>
<comment type="similarity">
    <text evidence="1">Belongs to the short-chain dehydrogenases/reductases (SDR) family.</text>
</comment>
<accession>A0A433XFU3</accession>
<dbReference type="Gene3D" id="3.40.50.720">
    <property type="entry name" value="NAD(P)-binding Rossmann-like Domain"/>
    <property type="match status" value="1"/>
</dbReference>
<comment type="caution">
    <text evidence="3">The sequence shown here is derived from an EMBL/GenBank/DDBJ whole genome shotgun (WGS) entry which is preliminary data.</text>
</comment>
<dbReference type="RefSeq" id="WP_127187912.1">
    <property type="nucleotide sequence ID" value="NZ_RZNJ01000002.1"/>
</dbReference>
<gene>
    <name evidence="3" type="ORF">EMQ25_07445</name>
</gene>
<dbReference type="Proteomes" id="UP000281547">
    <property type="component" value="Unassembled WGS sequence"/>
</dbReference>
<dbReference type="CDD" id="cd05233">
    <property type="entry name" value="SDR_c"/>
    <property type="match status" value="1"/>
</dbReference>
<keyword evidence="2" id="KW-0560">Oxidoreductase</keyword>
<proteinExistence type="inferred from homology"/>
<dbReference type="InterPro" id="IPR036291">
    <property type="entry name" value="NAD(P)-bd_dom_sf"/>
</dbReference>
<dbReference type="PRINTS" id="PR00081">
    <property type="entry name" value="GDHRDH"/>
</dbReference>
<dbReference type="GO" id="GO:0016491">
    <property type="term" value="F:oxidoreductase activity"/>
    <property type="evidence" value="ECO:0007669"/>
    <property type="project" value="UniProtKB-KW"/>
</dbReference>
<dbReference type="Pfam" id="PF13561">
    <property type="entry name" value="adh_short_C2"/>
    <property type="match status" value="1"/>
</dbReference>
<organism evidence="3 4">
    <name type="scientific">Arsenicitalea aurantiaca</name>
    <dbReference type="NCBI Taxonomy" id="1783274"/>
    <lineage>
        <taxon>Bacteria</taxon>
        <taxon>Pseudomonadati</taxon>
        <taxon>Pseudomonadota</taxon>
        <taxon>Alphaproteobacteria</taxon>
        <taxon>Hyphomicrobiales</taxon>
        <taxon>Devosiaceae</taxon>
        <taxon>Arsenicitalea</taxon>
    </lineage>
</organism>
<evidence type="ECO:0000256" key="1">
    <source>
        <dbReference type="ARBA" id="ARBA00006484"/>
    </source>
</evidence>